<dbReference type="RefSeq" id="WP_108145421.1">
    <property type="nucleotide sequence ID" value="NZ_PYGR01000004.1"/>
</dbReference>
<name>A0A2T5DFP6_ENTMU</name>
<reference evidence="8 9" key="1">
    <citation type="submission" date="2018-03" db="EMBL/GenBank/DDBJ databases">
        <title>Draft genome sequences of four Enterococcus mundtii strains isolated from beef slaughterhouses in Kenya.</title>
        <authorList>
            <person name="Wambui J."/>
            <person name="Stevens M."/>
            <person name="Njage P."/>
            <person name="Stephan R."/>
            <person name="Tasara T."/>
        </authorList>
    </citation>
    <scope>NUCLEOTIDE SEQUENCE [LARGE SCALE GENOMIC DNA]</scope>
    <source>
        <strain evidence="8 9">H18-EM</strain>
    </source>
</reference>
<dbReference type="AlphaFoldDB" id="A0A2T5DFP6"/>
<dbReference type="Pfam" id="PF02525">
    <property type="entry name" value="Flavodoxin_2"/>
    <property type="match status" value="1"/>
</dbReference>
<comment type="catalytic activity">
    <reaction evidence="6">
        <text>2 a quinone + NADH + H(+) = 2 a 1,4-benzosemiquinone + NAD(+)</text>
        <dbReference type="Rhea" id="RHEA:65952"/>
        <dbReference type="ChEBI" id="CHEBI:15378"/>
        <dbReference type="ChEBI" id="CHEBI:57540"/>
        <dbReference type="ChEBI" id="CHEBI:57945"/>
        <dbReference type="ChEBI" id="CHEBI:132124"/>
        <dbReference type="ChEBI" id="CHEBI:134225"/>
    </reaction>
</comment>
<feature type="domain" description="Flavodoxin-like fold" evidence="7">
    <location>
        <begin position="3"/>
        <end position="200"/>
    </location>
</feature>
<dbReference type="Gene3D" id="3.40.50.360">
    <property type="match status" value="1"/>
</dbReference>
<dbReference type="EC" id="1.6.5.-" evidence="6"/>
<comment type="catalytic activity">
    <reaction evidence="5">
        <text>N,N-dimethyl-1,4-phenylenediamine + anthranilate + 2 NAD(+) = 2-(4-dimethylaminophenyl)diazenylbenzoate + 2 NADH + 2 H(+)</text>
        <dbReference type="Rhea" id="RHEA:55872"/>
        <dbReference type="ChEBI" id="CHEBI:15378"/>
        <dbReference type="ChEBI" id="CHEBI:15783"/>
        <dbReference type="ChEBI" id="CHEBI:16567"/>
        <dbReference type="ChEBI" id="CHEBI:57540"/>
        <dbReference type="ChEBI" id="CHEBI:57945"/>
        <dbReference type="ChEBI" id="CHEBI:71579"/>
        <dbReference type="EC" id="1.7.1.17"/>
    </reaction>
    <physiologicalReaction direction="right-to-left" evidence="5">
        <dbReference type="Rhea" id="RHEA:55874"/>
    </physiologicalReaction>
</comment>
<dbReference type="GO" id="GO:0009055">
    <property type="term" value="F:electron transfer activity"/>
    <property type="evidence" value="ECO:0007669"/>
    <property type="project" value="UniProtKB-UniRule"/>
</dbReference>
<dbReference type="PANTHER" id="PTHR43741">
    <property type="entry name" value="FMN-DEPENDENT NADH-AZOREDUCTASE 1"/>
    <property type="match status" value="1"/>
</dbReference>
<comment type="function">
    <text evidence="6">Also exhibits azoreductase activity. Catalyzes the reductive cleavage of the azo bond in aromatic azo compounds to the corresponding amines.</text>
</comment>
<dbReference type="GO" id="GO:0016655">
    <property type="term" value="F:oxidoreductase activity, acting on NAD(P)H, quinone or similar compound as acceptor"/>
    <property type="evidence" value="ECO:0007669"/>
    <property type="project" value="InterPro"/>
</dbReference>
<evidence type="ECO:0000256" key="2">
    <source>
        <dbReference type="ARBA" id="ARBA00022643"/>
    </source>
</evidence>
<dbReference type="GO" id="GO:0010181">
    <property type="term" value="F:FMN binding"/>
    <property type="evidence" value="ECO:0007669"/>
    <property type="project" value="UniProtKB-UniRule"/>
</dbReference>
<keyword evidence="2 6" id="KW-0288">FMN</keyword>
<evidence type="ECO:0000313" key="8">
    <source>
        <dbReference type="EMBL" id="PTO37043.1"/>
    </source>
</evidence>
<comment type="function">
    <text evidence="6">Quinone reductase that provides resistance to thiol-specific stress caused by electrophilic quinones.</text>
</comment>
<dbReference type="PANTHER" id="PTHR43741:SF7">
    <property type="entry name" value="FMN-DEPENDENT NADH:QUINONE OXIDOREDUCTASE"/>
    <property type="match status" value="1"/>
</dbReference>
<protein>
    <recommendedName>
        <fullName evidence="6">FMN dependent NADH:quinone oxidoreductase</fullName>
        <ecNumber evidence="6">1.6.5.-</ecNumber>
    </recommendedName>
    <alternativeName>
        <fullName evidence="6">Azo-dye reductase</fullName>
    </alternativeName>
    <alternativeName>
        <fullName evidence="6">FMN-dependent NADH-azo compound oxidoreductase</fullName>
    </alternativeName>
    <alternativeName>
        <fullName evidence="6">FMN-dependent NADH-azoreductase</fullName>
        <ecNumber evidence="6">1.7.1.17</ecNumber>
    </alternativeName>
</protein>
<dbReference type="EC" id="1.7.1.17" evidence="6"/>
<keyword evidence="3 6" id="KW-0560">Oxidoreductase</keyword>
<dbReference type="InterPro" id="IPR023048">
    <property type="entry name" value="NADH:quinone_OxRdtase_FMN_depd"/>
</dbReference>
<feature type="binding site" evidence="6">
    <location>
        <begin position="17"/>
        <end position="19"/>
    </location>
    <ligand>
        <name>FMN</name>
        <dbReference type="ChEBI" id="CHEBI:58210"/>
    </ligand>
</feature>
<dbReference type="InterPro" id="IPR050104">
    <property type="entry name" value="FMN-dep_NADH:Q_OxRdtase_AzoR1"/>
</dbReference>
<dbReference type="HAMAP" id="MF_01216">
    <property type="entry name" value="Azoreductase_type1"/>
    <property type="match status" value="1"/>
</dbReference>
<keyword evidence="1 6" id="KW-0285">Flavoprotein</keyword>
<comment type="caution">
    <text evidence="6">Lacks conserved residue(s) required for the propagation of feature annotation.</text>
</comment>
<comment type="cofactor">
    <cofactor evidence="6">
        <name>FMN</name>
        <dbReference type="ChEBI" id="CHEBI:58210"/>
    </cofactor>
    <text evidence="6">Binds 1 FMN per subunit.</text>
</comment>
<evidence type="ECO:0000259" key="7">
    <source>
        <dbReference type="Pfam" id="PF02525"/>
    </source>
</evidence>
<gene>
    <name evidence="6" type="primary">azoR</name>
    <name evidence="8" type="ORF">C6N14_01885</name>
</gene>
<keyword evidence="4 6" id="KW-0520">NAD</keyword>
<evidence type="ECO:0000256" key="1">
    <source>
        <dbReference type="ARBA" id="ARBA00022630"/>
    </source>
</evidence>
<sequence>MASVLVIKGHPLTAQESRSVNALTSFLTSYKENHPNDEVTVLDLYRDDIPEIDEELLSGWEALRAGADFSSLSENQQQKIARFNELTEQFLAADKIVIANALWNLNIPTKLKAWFDTVNVAGKTFKYTENGPVGLVTGKKALHIQSNGGIYNGQDFASQYVKAILNFVGIEQVDQLFIEGIDYTPDRAEELMQAALDKAAAFGKDF</sequence>
<dbReference type="InterPro" id="IPR003680">
    <property type="entry name" value="Flavodoxin_fold"/>
</dbReference>
<evidence type="ECO:0000256" key="6">
    <source>
        <dbReference type="HAMAP-Rule" id="MF_01216"/>
    </source>
</evidence>
<dbReference type="EMBL" id="PYGR01000004">
    <property type="protein sequence ID" value="PTO37043.1"/>
    <property type="molecule type" value="Genomic_DNA"/>
</dbReference>
<dbReference type="SUPFAM" id="SSF52218">
    <property type="entry name" value="Flavoproteins"/>
    <property type="match status" value="1"/>
</dbReference>
<comment type="similarity">
    <text evidence="6">Belongs to the azoreductase type 1 family.</text>
</comment>
<dbReference type="InterPro" id="IPR029039">
    <property type="entry name" value="Flavoprotein-like_sf"/>
</dbReference>
<comment type="caution">
    <text evidence="8">The sequence shown here is derived from an EMBL/GenBank/DDBJ whole genome shotgun (WGS) entry which is preliminary data.</text>
</comment>
<dbReference type="Proteomes" id="UP000244022">
    <property type="component" value="Unassembled WGS sequence"/>
</dbReference>
<evidence type="ECO:0000256" key="4">
    <source>
        <dbReference type="ARBA" id="ARBA00023027"/>
    </source>
</evidence>
<evidence type="ECO:0000256" key="5">
    <source>
        <dbReference type="ARBA" id="ARBA00048542"/>
    </source>
</evidence>
<dbReference type="GO" id="GO:0016652">
    <property type="term" value="F:oxidoreductase activity, acting on NAD(P)H as acceptor"/>
    <property type="evidence" value="ECO:0007669"/>
    <property type="project" value="UniProtKB-UniRule"/>
</dbReference>
<organism evidence="8 9">
    <name type="scientific">Enterococcus mundtii</name>
    <dbReference type="NCBI Taxonomy" id="53346"/>
    <lineage>
        <taxon>Bacteria</taxon>
        <taxon>Bacillati</taxon>
        <taxon>Bacillota</taxon>
        <taxon>Bacilli</taxon>
        <taxon>Lactobacillales</taxon>
        <taxon>Enterococcaceae</taxon>
        <taxon>Enterococcus</taxon>
    </lineage>
</organism>
<evidence type="ECO:0000256" key="3">
    <source>
        <dbReference type="ARBA" id="ARBA00023002"/>
    </source>
</evidence>
<accession>A0A2T5DFP6</accession>
<comment type="subunit">
    <text evidence="6">Homodimer.</text>
</comment>
<feature type="binding site" evidence="6">
    <location>
        <begin position="146"/>
        <end position="149"/>
    </location>
    <ligand>
        <name>FMN</name>
        <dbReference type="ChEBI" id="CHEBI:58210"/>
    </ligand>
</feature>
<evidence type="ECO:0000313" key="9">
    <source>
        <dbReference type="Proteomes" id="UP000244022"/>
    </source>
</evidence>
<proteinExistence type="inferred from homology"/>